<evidence type="ECO:0000256" key="6">
    <source>
        <dbReference type="ARBA" id="ARBA00022741"/>
    </source>
</evidence>
<comment type="subunit">
    <text evidence="17">Homotetramer.</text>
</comment>
<comment type="caution">
    <text evidence="18">Lacks conserved residue(s) required for the propagation of feature annotation.</text>
</comment>
<feature type="binding site" evidence="17">
    <location>
        <position position="378"/>
    </location>
    <ligand>
        <name>(6S)-NADPHX</name>
        <dbReference type="ChEBI" id="CHEBI:64076"/>
    </ligand>
</feature>
<dbReference type="EMBL" id="QVMU01000017">
    <property type="protein sequence ID" value="RJX68921.1"/>
    <property type="molecule type" value="Genomic_DNA"/>
</dbReference>
<evidence type="ECO:0000256" key="16">
    <source>
        <dbReference type="ARBA" id="ARBA00049209"/>
    </source>
</evidence>
<dbReference type="GO" id="GO:0046872">
    <property type="term" value="F:metal ion binding"/>
    <property type="evidence" value="ECO:0007669"/>
    <property type="project" value="UniProtKB-UniRule"/>
</dbReference>
<dbReference type="Gene3D" id="3.40.1190.20">
    <property type="match status" value="1"/>
</dbReference>
<evidence type="ECO:0000256" key="1">
    <source>
        <dbReference type="ARBA" id="ARBA00000013"/>
    </source>
</evidence>
<dbReference type="PANTHER" id="PTHR12592:SF0">
    <property type="entry name" value="ATP-DEPENDENT (S)-NAD(P)H-HYDRATE DEHYDRATASE"/>
    <property type="match status" value="1"/>
</dbReference>
<comment type="catalytic activity">
    <reaction evidence="1 18 19">
        <text>(6R)-NADHX = (6S)-NADHX</text>
        <dbReference type="Rhea" id="RHEA:32215"/>
        <dbReference type="ChEBI" id="CHEBI:64074"/>
        <dbReference type="ChEBI" id="CHEBI:64075"/>
        <dbReference type="EC" id="5.1.99.6"/>
    </reaction>
</comment>
<dbReference type="AlphaFoldDB" id="A0A3A6QZD2"/>
<dbReference type="CDD" id="cd01171">
    <property type="entry name" value="YXKO-related"/>
    <property type="match status" value="1"/>
</dbReference>
<dbReference type="GO" id="GO:0052856">
    <property type="term" value="F:NAD(P)HX epimerase activity"/>
    <property type="evidence" value="ECO:0007669"/>
    <property type="project" value="UniProtKB-UniRule"/>
</dbReference>
<dbReference type="GO" id="GO:0110051">
    <property type="term" value="P:metabolite repair"/>
    <property type="evidence" value="ECO:0007669"/>
    <property type="project" value="TreeGrafter"/>
</dbReference>
<feature type="binding site" evidence="18">
    <location>
        <position position="163"/>
    </location>
    <ligand>
        <name>(6S)-NADPHX</name>
        <dbReference type="ChEBI" id="CHEBI:64076"/>
    </ligand>
</feature>
<evidence type="ECO:0000259" key="21">
    <source>
        <dbReference type="PROSITE" id="PS51385"/>
    </source>
</evidence>
<evidence type="ECO:0000256" key="3">
    <source>
        <dbReference type="ARBA" id="ARBA00006001"/>
    </source>
</evidence>
<evidence type="ECO:0000256" key="14">
    <source>
        <dbReference type="ARBA" id="ARBA00025153"/>
    </source>
</evidence>
<feature type="domain" description="YjeF N-terminal" evidence="21">
    <location>
        <begin position="13"/>
        <end position="220"/>
    </location>
</feature>
<evidence type="ECO:0000256" key="11">
    <source>
        <dbReference type="ARBA" id="ARBA00023235"/>
    </source>
</evidence>
<evidence type="ECO:0000256" key="13">
    <source>
        <dbReference type="ARBA" id="ARBA00023268"/>
    </source>
</evidence>
<evidence type="ECO:0000256" key="9">
    <source>
        <dbReference type="ARBA" id="ARBA00022958"/>
    </source>
</evidence>
<comment type="catalytic activity">
    <reaction evidence="2 18 19">
        <text>(6R)-NADPHX = (6S)-NADPHX</text>
        <dbReference type="Rhea" id="RHEA:32227"/>
        <dbReference type="ChEBI" id="CHEBI:64076"/>
        <dbReference type="ChEBI" id="CHEBI:64077"/>
        <dbReference type="EC" id="5.1.99.6"/>
    </reaction>
</comment>
<comment type="function">
    <text evidence="14 19">Bifunctional enzyme that catalyzes the epimerization of the S- and R-forms of NAD(P)HX and the dehydration of the S-form of NAD(P)HX at the expense of ADP, which is converted to AMP. This allows the repair of both epimers of NAD(P)HX, a damaged form of NAD(P)H that is a result of enzymatic or heat-dependent hydration.</text>
</comment>
<keyword evidence="12 17" id="KW-0456">Lyase</keyword>
<evidence type="ECO:0000256" key="8">
    <source>
        <dbReference type="ARBA" id="ARBA00022857"/>
    </source>
</evidence>
<feature type="binding site" evidence="18">
    <location>
        <begin position="61"/>
        <end position="65"/>
    </location>
    <ligand>
        <name>(6S)-NADPHX</name>
        <dbReference type="ChEBI" id="CHEBI:64076"/>
    </ligand>
</feature>
<accession>A0A3A6QZD2</accession>
<evidence type="ECO:0000256" key="15">
    <source>
        <dbReference type="ARBA" id="ARBA00048238"/>
    </source>
</evidence>
<dbReference type="HAMAP" id="MF_01965">
    <property type="entry name" value="NADHX_dehydratase"/>
    <property type="match status" value="1"/>
</dbReference>
<evidence type="ECO:0000256" key="4">
    <source>
        <dbReference type="ARBA" id="ARBA00009524"/>
    </source>
</evidence>
<dbReference type="HAMAP" id="MF_01966">
    <property type="entry name" value="NADHX_epimerase"/>
    <property type="match status" value="1"/>
</dbReference>
<feature type="binding site" evidence="18">
    <location>
        <begin position="134"/>
        <end position="140"/>
    </location>
    <ligand>
        <name>(6S)-NADPHX</name>
        <dbReference type="ChEBI" id="CHEBI:64076"/>
    </ligand>
</feature>
<keyword evidence="6 17" id="KW-0547">Nucleotide-binding</keyword>
<keyword evidence="13" id="KW-0511">Multifunctional enzyme</keyword>
<dbReference type="InterPro" id="IPR000631">
    <property type="entry name" value="CARKD"/>
</dbReference>
<keyword evidence="9 18" id="KW-0630">Potassium</keyword>
<evidence type="ECO:0000256" key="5">
    <source>
        <dbReference type="ARBA" id="ARBA00022723"/>
    </source>
</evidence>
<keyword evidence="7 17" id="KW-0067">ATP-binding</keyword>
<keyword evidence="11 18" id="KW-0413">Isomerase</keyword>
<sequence length="502" mass="53010">MPYSSRLYLSQQVKTGERESALFCDMEMYQLMENAGECVFSHMKRLFPNAKTCLVVCGGGNNGGDGYIVARLAMGEGIDVELWHVGDADTLTGDALIAQQAYLAAGGKISSPRISIADASNTRAVDVVIDAILGIGLVGAVRSNVADVIETINQSDIPVIAVDVPSGLCADTGRCLGRVIKAQYTVTFIGIKAGLVTGLARNYTGEIIYAPLGCERGSGKNFHHYFHRQNEPFAHIITSSDIILPKRKPTAHKGHHGKALLIGGDEGMGGAIILAGKAALRGGAGLVATCCDPFNITPVLISSPEIMASSWLECEKLKHRMEWCDVIAIGPGLGLSAHSKIIYEQVELTSIPVVYDADALTMLAHSPSYRSNRILTPHPSEAARLLDITVNEIEANRYQATKAIQQQYGGVVILKGAGTLVFDGDNMYVSASGNSGMASGGMGDALTGIVTALVAQGFPLMKSAIIAVEIHARAGDLAAKQGQRGLVASDLMPHIRALVNAS</sequence>
<comment type="function">
    <text evidence="18">Catalyzes the epimerization of the S- and R-forms of NAD(P)HX, a damaged form of NAD(P)H that is a result of enzymatic or heat-dependent hydration. This is a prerequisite for the S-specific NAD(P)H-hydrate dehydratase to allow the repair of both epimers of NAD(P)HX.</text>
</comment>
<dbReference type="RefSeq" id="WP_120033205.1">
    <property type="nucleotide sequence ID" value="NZ_QVMU01000017.1"/>
</dbReference>
<keyword evidence="5 18" id="KW-0479">Metal-binding</keyword>
<evidence type="ECO:0000256" key="17">
    <source>
        <dbReference type="HAMAP-Rule" id="MF_01965"/>
    </source>
</evidence>
<dbReference type="GO" id="GO:0046496">
    <property type="term" value="P:nicotinamide nucleotide metabolic process"/>
    <property type="evidence" value="ECO:0007669"/>
    <property type="project" value="UniProtKB-UniRule"/>
</dbReference>
<comment type="similarity">
    <text evidence="4 19">In the C-terminal section; belongs to the NnrD/CARKD family.</text>
</comment>
<dbReference type="NCBIfam" id="TIGR00197">
    <property type="entry name" value="yjeF_nterm"/>
    <property type="match status" value="1"/>
</dbReference>
<comment type="similarity">
    <text evidence="17">Belongs to the NnrD/CARKD family.</text>
</comment>
<organism evidence="22 23">
    <name type="scientific">Vibrio sinensis</name>
    <dbReference type="NCBI Taxonomy" id="2302434"/>
    <lineage>
        <taxon>Bacteria</taxon>
        <taxon>Pseudomonadati</taxon>
        <taxon>Pseudomonadota</taxon>
        <taxon>Gammaproteobacteria</taxon>
        <taxon>Vibrionales</taxon>
        <taxon>Vibrionaceae</taxon>
        <taxon>Vibrio</taxon>
    </lineage>
</organism>
<comment type="similarity">
    <text evidence="3 19">In the N-terminal section; belongs to the NnrE/AIBP family.</text>
</comment>
<dbReference type="PANTHER" id="PTHR12592">
    <property type="entry name" value="ATP-DEPENDENT (S)-NAD(P)H-HYDRATE DEHYDRATASE FAMILY MEMBER"/>
    <property type="match status" value="1"/>
</dbReference>
<evidence type="ECO:0000313" key="22">
    <source>
        <dbReference type="EMBL" id="RJX68921.1"/>
    </source>
</evidence>
<dbReference type="InterPro" id="IPR036652">
    <property type="entry name" value="YjeF_N_dom_sf"/>
</dbReference>
<keyword evidence="10 17" id="KW-0520">NAD</keyword>
<comment type="function">
    <text evidence="17">Catalyzes the dehydration of the S-form of NAD(P)HX at the expense of ADP, which is converted to AMP. Together with NAD(P)HX epimerase, which catalyzes the epimerization of the S- and R-forms, the enzyme allows the repair of both epimers of NAD(P)HX, a damaged form of NAD(P)H that is a result of enzymatic or heat-dependent hydration.</text>
</comment>
<dbReference type="GO" id="GO:0052855">
    <property type="term" value="F:ADP-dependent NAD(P)H-hydrate dehydratase activity"/>
    <property type="evidence" value="ECO:0007669"/>
    <property type="project" value="UniProtKB-UniRule"/>
</dbReference>
<evidence type="ECO:0000256" key="7">
    <source>
        <dbReference type="ARBA" id="ARBA00022840"/>
    </source>
</evidence>
<dbReference type="InterPro" id="IPR030677">
    <property type="entry name" value="Nnr"/>
</dbReference>
<dbReference type="OrthoDB" id="9806925at2"/>
<evidence type="ECO:0000256" key="18">
    <source>
        <dbReference type="HAMAP-Rule" id="MF_01966"/>
    </source>
</evidence>
<feature type="binding site" evidence="17">
    <location>
        <position position="444"/>
    </location>
    <ligand>
        <name>(6S)-NADPHX</name>
        <dbReference type="ChEBI" id="CHEBI:64076"/>
    </ligand>
</feature>
<protein>
    <recommendedName>
        <fullName evidence="19">Bifunctional NAD(P)H-hydrate repair enzyme</fullName>
    </recommendedName>
    <alternativeName>
        <fullName evidence="19">Nicotinamide nucleotide repair protein</fullName>
    </alternativeName>
    <domain>
        <recommendedName>
            <fullName evidence="19">ADP-dependent (S)-NAD(P)H-hydrate dehydratase</fullName>
            <ecNumber evidence="19">4.2.1.136</ecNumber>
        </recommendedName>
        <alternativeName>
            <fullName evidence="19">ADP-dependent NAD(P)HX dehydratase</fullName>
        </alternativeName>
    </domain>
    <domain>
        <recommendedName>
            <fullName evidence="19">NAD(P)H-hydrate epimerase</fullName>
            <ecNumber evidence="19">5.1.99.6</ecNumber>
        </recommendedName>
    </domain>
</protein>
<feature type="binding site" evidence="17">
    <location>
        <position position="271"/>
    </location>
    <ligand>
        <name>(6S)-NADPHX</name>
        <dbReference type="ChEBI" id="CHEBI:64076"/>
    </ligand>
</feature>
<evidence type="ECO:0000256" key="10">
    <source>
        <dbReference type="ARBA" id="ARBA00023027"/>
    </source>
</evidence>
<feature type="binding site" evidence="18">
    <location>
        <position position="130"/>
    </location>
    <ligand>
        <name>K(+)</name>
        <dbReference type="ChEBI" id="CHEBI:29103"/>
    </ligand>
</feature>
<evidence type="ECO:0000313" key="23">
    <source>
        <dbReference type="Proteomes" id="UP000273252"/>
    </source>
</evidence>
<name>A0A3A6QZD2_9VIBR</name>
<dbReference type="FunFam" id="3.40.50.10260:FF:000003">
    <property type="entry name" value="Multifunctional fusion protein"/>
    <property type="match status" value="1"/>
</dbReference>
<feature type="binding site" evidence="18">
    <location>
        <position position="62"/>
    </location>
    <ligand>
        <name>K(+)</name>
        <dbReference type="ChEBI" id="CHEBI:29103"/>
    </ligand>
</feature>
<dbReference type="PROSITE" id="PS51383">
    <property type="entry name" value="YJEF_C_3"/>
    <property type="match status" value="1"/>
</dbReference>
<dbReference type="InterPro" id="IPR004443">
    <property type="entry name" value="YjeF_N_dom"/>
</dbReference>
<dbReference type="SUPFAM" id="SSF64153">
    <property type="entry name" value="YjeF N-terminal domain-like"/>
    <property type="match status" value="1"/>
</dbReference>
<proteinExistence type="inferred from homology"/>
<feature type="binding site" evidence="17">
    <location>
        <begin position="415"/>
        <end position="419"/>
    </location>
    <ligand>
        <name>AMP</name>
        <dbReference type="ChEBI" id="CHEBI:456215"/>
    </ligand>
</feature>
<gene>
    <name evidence="17" type="primary">nnrD</name>
    <name evidence="18" type="synonym">nnrE</name>
    <name evidence="22" type="ORF">DZ860_15890</name>
</gene>
<comment type="cofactor">
    <cofactor evidence="17">
        <name>Mg(2+)</name>
        <dbReference type="ChEBI" id="CHEBI:18420"/>
    </cofactor>
</comment>
<dbReference type="Gene3D" id="3.40.50.10260">
    <property type="entry name" value="YjeF N-terminal domain"/>
    <property type="match status" value="1"/>
</dbReference>
<dbReference type="Pfam" id="PF01256">
    <property type="entry name" value="Carb_kinase"/>
    <property type="match status" value="1"/>
</dbReference>
<evidence type="ECO:0000259" key="20">
    <source>
        <dbReference type="PROSITE" id="PS51383"/>
    </source>
</evidence>
<comment type="caution">
    <text evidence="22">The sequence shown here is derived from an EMBL/GenBank/DDBJ whole genome shotgun (WGS) entry which is preliminary data.</text>
</comment>
<comment type="catalytic activity">
    <reaction evidence="16 17 19">
        <text>(6S)-NADPHX + ADP = AMP + phosphate + NADPH + H(+)</text>
        <dbReference type="Rhea" id="RHEA:32235"/>
        <dbReference type="ChEBI" id="CHEBI:15378"/>
        <dbReference type="ChEBI" id="CHEBI:43474"/>
        <dbReference type="ChEBI" id="CHEBI:57783"/>
        <dbReference type="ChEBI" id="CHEBI:64076"/>
        <dbReference type="ChEBI" id="CHEBI:456215"/>
        <dbReference type="ChEBI" id="CHEBI:456216"/>
        <dbReference type="EC" id="4.2.1.136"/>
    </reaction>
</comment>
<dbReference type="InterPro" id="IPR029056">
    <property type="entry name" value="Ribokinase-like"/>
</dbReference>
<keyword evidence="23" id="KW-1185">Reference proteome</keyword>
<feature type="binding site" evidence="17">
    <location>
        <position position="443"/>
    </location>
    <ligand>
        <name>AMP</name>
        <dbReference type="ChEBI" id="CHEBI:456215"/>
    </ligand>
</feature>
<dbReference type="PIRSF" id="PIRSF017184">
    <property type="entry name" value="Nnr"/>
    <property type="match status" value="1"/>
</dbReference>
<dbReference type="Pfam" id="PF03853">
    <property type="entry name" value="YjeF_N"/>
    <property type="match status" value="1"/>
</dbReference>
<dbReference type="SUPFAM" id="SSF53613">
    <property type="entry name" value="Ribokinase-like"/>
    <property type="match status" value="1"/>
</dbReference>
<keyword evidence="8 17" id="KW-0521">NADP</keyword>
<feature type="binding site" evidence="18">
    <location>
        <position position="166"/>
    </location>
    <ligand>
        <name>K(+)</name>
        <dbReference type="ChEBI" id="CHEBI:29103"/>
    </ligand>
</feature>
<comment type="cofactor">
    <cofactor evidence="18 19">
        <name>K(+)</name>
        <dbReference type="ChEBI" id="CHEBI:29103"/>
    </cofactor>
    <text evidence="18 19">Binds 1 potassium ion per subunit.</text>
</comment>
<dbReference type="NCBIfam" id="TIGR00196">
    <property type="entry name" value="yjeF_cterm"/>
    <property type="match status" value="1"/>
</dbReference>
<dbReference type="PROSITE" id="PS51385">
    <property type="entry name" value="YJEF_N"/>
    <property type="match status" value="1"/>
</dbReference>
<comment type="similarity">
    <text evidence="18">Belongs to the NnrE/AIBP family.</text>
</comment>
<evidence type="ECO:0000256" key="12">
    <source>
        <dbReference type="ARBA" id="ARBA00023239"/>
    </source>
</evidence>
<feature type="domain" description="YjeF C-terminal" evidence="20">
    <location>
        <begin position="236"/>
        <end position="502"/>
    </location>
</feature>
<dbReference type="EC" id="4.2.1.136" evidence="19"/>
<dbReference type="EC" id="5.1.99.6" evidence="19"/>
<dbReference type="Proteomes" id="UP000273252">
    <property type="component" value="Unassembled WGS sequence"/>
</dbReference>
<evidence type="ECO:0000256" key="19">
    <source>
        <dbReference type="PIRNR" id="PIRNR017184"/>
    </source>
</evidence>
<feature type="binding site" evidence="17">
    <location>
        <position position="332"/>
    </location>
    <ligand>
        <name>(6S)-NADPHX</name>
        <dbReference type="ChEBI" id="CHEBI:64076"/>
    </ligand>
</feature>
<evidence type="ECO:0000256" key="2">
    <source>
        <dbReference type="ARBA" id="ARBA00000909"/>
    </source>
</evidence>
<comment type="catalytic activity">
    <reaction evidence="15 17 19">
        <text>(6S)-NADHX + ADP = AMP + phosphate + NADH + H(+)</text>
        <dbReference type="Rhea" id="RHEA:32223"/>
        <dbReference type="ChEBI" id="CHEBI:15378"/>
        <dbReference type="ChEBI" id="CHEBI:43474"/>
        <dbReference type="ChEBI" id="CHEBI:57945"/>
        <dbReference type="ChEBI" id="CHEBI:64074"/>
        <dbReference type="ChEBI" id="CHEBI:456215"/>
        <dbReference type="ChEBI" id="CHEBI:456216"/>
        <dbReference type="EC" id="4.2.1.136"/>
    </reaction>
</comment>
<reference evidence="22 23" key="1">
    <citation type="submission" date="2018-08" db="EMBL/GenBank/DDBJ databases">
        <title>Vibrio isolated from the Eastern China Marginal Seas.</title>
        <authorList>
            <person name="Li Y."/>
        </authorList>
    </citation>
    <scope>NUCLEOTIDE SEQUENCE [LARGE SCALE GENOMIC DNA]</scope>
    <source>
        <strain evidence="22 23">BEI233</strain>
    </source>
</reference>
<dbReference type="GO" id="GO:0005524">
    <property type="term" value="F:ATP binding"/>
    <property type="evidence" value="ECO:0007669"/>
    <property type="project" value="UniProtKB-UniRule"/>
</dbReference>